<dbReference type="HAMAP" id="MF_01404">
    <property type="entry name" value="PvlArgDC"/>
    <property type="match status" value="1"/>
</dbReference>
<comment type="similarity">
    <text evidence="1 6">Belongs to the PdaD family.</text>
</comment>
<dbReference type="KEGG" id="afg:AFULGI_00018810"/>
<dbReference type="Proteomes" id="UP000028501">
    <property type="component" value="Chromosome"/>
</dbReference>
<comment type="cofactor">
    <cofactor evidence="6">
        <name>pyruvate</name>
        <dbReference type="ChEBI" id="CHEBI:15361"/>
    </cofactor>
    <text evidence="6">Binds 1 pyruvoyl group covalently per subunit.</text>
</comment>
<dbReference type="SUPFAM" id="SSF56271">
    <property type="entry name" value="Pyruvoyl-dependent histidine and arginine decarboxylases"/>
    <property type="match status" value="1"/>
</dbReference>
<proteinExistence type="inferred from homology"/>
<dbReference type="HOGENOM" id="CLU_2550045_0_0_2"/>
<accession>A0A075WHK5</accession>
<keyword evidence="3 6" id="KW-0456">Lyase</keyword>
<evidence type="ECO:0000256" key="5">
    <source>
        <dbReference type="ARBA" id="ARBA00049309"/>
    </source>
</evidence>
<keyword evidence="2 6" id="KW-0210">Decarboxylase</keyword>
<dbReference type="EMBL" id="CP006577">
    <property type="protein sequence ID" value="AIG98634.1"/>
    <property type="molecule type" value="Genomic_DNA"/>
</dbReference>
<dbReference type="EC" id="4.1.1.19" evidence="6"/>
<keyword evidence="4 6" id="KW-0670">Pyruvate</keyword>
<sequence length="82" mass="9149">MALVPREVFFVSGIGRHHDELVSFELALRDAGIERFNLVPVSSILPPGCKVVDREDGLRKLRAGEIVFCVMARHTSDEEGKE</sequence>
<feature type="chain" id="PRO_5023495159" description="Pyruvoyl-dependent arginine decarboxylase subunit beta" evidence="6">
    <location>
        <begin position="1"/>
        <end position="42"/>
    </location>
</feature>
<evidence type="ECO:0000256" key="3">
    <source>
        <dbReference type="ARBA" id="ARBA00023239"/>
    </source>
</evidence>
<dbReference type="Pfam" id="PF01862">
    <property type="entry name" value="PvlArgDC"/>
    <property type="match status" value="1"/>
</dbReference>
<dbReference type="InterPro" id="IPR002724">
    <property type="entry name" value="Pyruvoyl-dep_arg_deCO2ase"/>
</dbReference>
<evidence type="ECO:0000256" key="6">
    <source>
        <dbReference type="HAMAP-Rule" id="MF_01404"/>
    </source>
</evidence>
<dbReference type="Gene3D" id="3.50.20.10">
    <property type="entry name" value="Pyruvoyl-Dependent Histidine Decarboxylase, subunit B"/>
    <property type="match status" value="1"/>
</dbReference>
<dbReference type="InterPro" id="IPR016105">
    <property type="entry name" value="Pyr-dep_his/arg-deCO2ase_sand"/>
</dbReference>
<evidence type="ECO:0000256" key="2">
    <source>
        <dbReference type="ARBA" id="ARBA00022793"/>
    </source>
</evidence>
<dbReference type="NCBIfam" id="TIGR00286">
    <property type="entry name" value="pyruvoyl-dependent arginine decarboxylase"/>
    <property type="match status" value="1"/>
</dbReference>
<name>A0A075WHK5_ARCFL</name>
<comment type="catalytic activity">
    <reaction evidence="5 6">
        <text>L-arginine + H(+) = agmatine + CO2</text>
        <dbReference type="Rhea" id="RHEA:17641"/>
        <dbReference type="ChEBI" id="CHEBI:15378"/>
        <dbReference type="ChEBI" id="CHEBI:16526"/>
        <dbReference type="ChEBI" id="CHEBI:32682"/>
        <dbReference type="ChEBI" id="CHEBI:58145"/>
        <dbReference type="EC" id="4.1.1.19"/>
    </reaction>
</comment>
<evidence type="ECO:0000313" key="8">
    <source>
        <dbReference type="Proteomes" id="UP000028501"/>
    </source>
</evidence>
<dbReference type="InterPro" id="IPR016104">
    <property type="entry name" value="Pyr-dep_his/arg-deCO2ase"/>
</dbReference>
<evidence type="ECO:0000256" key="4">
    <source>
        <dbReference type="ARBA" id="ARBA00023317"/>
    </source>
</evidence>
<organism evidence="7 8">
    <name type="scientific">Archaeoglobus fulgidus DSM 8774</name>
    <dbReference type="NCBI Taxonomy" id="1344584"/>
    <lineage>
        <taxon>Archaea</taxon>
        <taxon>Methanobacteriati</taxon>
        <taxon>Methanobacteriota</taxon>
        <taxon>Archaeoglobi</taxon>
        <taxon>Archaeoglobales</taxon>
        <taxon>Archaeoglobaceae</taxon>
        <taxon>Archaeoglobus</taxon>
    </lineage>
</organism>
<evidence type="ECO:0000313" key="7">
    <source>
        <dbReference type="EMBL" id="AIG98634.1"/>
    </source>
</evidence>
<evidence type="ECO:0000256" key="1">
    <source>
        <dbReference type="ARBA" id="ARBA00007412"/>
    </source>
</evidence>
<dbReference type="GO" id="GO:0006527">
    <property type="term" value="P:L-arginine catabolic process"/>
    <property type="evidence" value="ECO:0007669"/>
    <property type="project" value="InterPro"/>
</dbReference>
<dbReference type="PANTHER" id="PTHR40438">
    <property type="entry name" value="PYRUVOYL-DEPENDENT ARGININE DECARBOXYLASE"/>
    <property type="match status" value="1"/>
</dbReference>
<reference evidence="7 8" key="1">
    <citation type="submission" date="2013-07" db="EMBL/GenBank/DDBJ databases">
        <title>Genome of Archaeoglobus fulgidus.</title>
        <authorList>
            <person name="Fiebig A."/>
            <person name="Birkeland N.-K."/>
        </authorList>
    </citation>
    <scope>NUCLEOTIDE SEQUENCE [LARGE SCALE GENOMIC DNA]</scope>
    <source>
        <strain evidence="7 8">DSM 8774</strain>
    </source>
</reference>
<gene>
    <name evidence="6" type="primary">pdaD</name>
    <name evidence="7" type="ORF">AFULGI_00018810</name>
</gene>
<protein>
    <recommendedName>
        <fullName evidence="6">Pyruvoyl-dependent arginine decarboxylase</fullName>
        <shortName evidence="6">PvlArgDC</shortName>
        <ecNumber evidence="6">4.1.1.19</ecNumber>
    </recommendedName>
    <component>
        <recommendedName>
            <fullName evidence="6">Pyruvoyl-dependent arginine decarboxylase subunit beta</fullName>
        </recommendedName>
    </component>
    <component>
        <recommendedName>
            <fullName evidence="6">Pyruvoyl-dependent arginine decarboxylase subunit alpha</fullName>
        </recommendedName>
    </component>
</protein>
<dbReference type="GO" id="GO:0008792">
    <property type="term" value="F:arginine decarboxylase activity"/>
    <property type="evidence" value="ECO:0007669"/>
    <property type="project" value="UniProtKB-UniRule"/>
</dbReference>
<feature type="site" description="Cleavage (non-hydrolytic)" evidence="6">
    <location>
        <begin position="42"/>
        <end position="43"/>
    </location>
</feature>
<feature type="modified residue" description="Pyruvic acid (Ser)" evidence="6">
    <location>
        <position position="43"/>
    </location>
</feature>
<dbReference type="PANTHER" id="PTHR40438:SF1">
    <property type="entry name" value="PYRUVOYL-DEPENDENT ARGININE DECARBOXYLASE"/>
    <property type="match status" value="1"/>
</dbReference>
<dbReference type="AlphaFoldDB" id="A0A075WHK5"/>
<feature type="chain" id="PRO_5023495160" description="Pyruvoyl-dependent arginine decarboxylase subunit alpha" evidence="6">
    <location>
        <begin position="43"/>
        <end position="82"/>
    </location>
</feature>